<dbReference type="PANTHER" id="PTHR13723:SF281">
    <property type="entry name" value="PAPILIN"/>
    <property type="match status" value="1"/>
</dbReference>
<dbReference type="GO" id="GO:0005576">
    <property type="term" value="C:extracellular region"/>
    <property type="evidence" value="ECO:0007669"/>
    <property type="project" value="UniProtKB-SubCell"/>
</dbReference>
<dbReference type="EMBL" id="MFVT01000027">
    <property type="protein sequence ID" value="OGJ03244.1"/>
    <property type="molecule type" value="Genomic_DNA"/>
</dbReference>
<feature type="compositionally biased region" description="Polar residues" evidence="3">
    <location>
        <begin position="1215"/>
        <end position="1227"/>
    </location>
</feature>
<dbReference type="SUPFAM" id="SSF82895">
    <property type="entry name" value="TSP-1 type 1 repeat"/>
    <property type="match status" value="4"/>
</dbReference>
<dbReference type="InterPro" id="IPR000884">
    <property type="entry name" value="TSP1_rpt"/>
</dbReference>
<protein>
    <recommendedName>
        <fullName evidence="5">Fibronectin type-III domain-containing protein</fullName>
    </recommendedName>
</protein>
<dbReference type="InterPro" id="IPR050439">
    <property type="entry name" value="ADAMTS_ADAMTS-like"/>
</dbReference>
<evidence type="ECO:0000256" key="1">
    <source>
        <dbReference type="ARBA" id="ARBA00004613"/>
    </source>
</evidence>
<feature type="chain" id="PRO_5009527516" description="Fibronectin type-III domain-containing protein" evidence="4">
    <location>
        <begin position="30"/>
        <end position="1539"/>
    </location>
</feature>
<keyword evidence="2" id="KW-0964">Secreted</keyword>
<feature type="region of interest" description="Disordered" evidence="3">
    <location>
        <begin position="173"/>
        <end position="195"/>
    </location>
</feature>
<accession>A0A1F6YA07</accession>
<evidence type="ECO:0000313" key="7">
    <source>
        <dbReference type="Proteomes" id="UP000176826"/>
    </source>
</evidence>
<evidence type="ECO:0000256" key="4">
    <source>
        <dbReference type="SAM" id="SignalP"/>
    </source>
</evidence>
<dbReference type="PROSITE" id="PS50853">
    <property type="entry name" value="FN3"/>
    <property type="match status" value="1"/>
</dbReference>
<dbReference type="PROSITE" id="PS50092">
    <property type="entry name" value="TSP1"/>
    <property type="match status" value="4"/>
</dbReference>
<evidence type="ECO:0000256" key="3">
    <source>
        <dbReference type="SAM" id="MobiDB-lite"/>
    </source>
</evidence>
<reference evidence="6 7" key="1">
    <citation type="journal article" date="2016" name="Nat. Commun.">
        <title>Thousands of microbial genomes shed light on interconnected biogeochemical processes in an aquifer system.</title>
        <authorList>
            <person name="Anantharaman K."/>
            <person name="Brown C.T."/>
            <person name="Hug L.A."/>
            <person name="Sharon I."/>
            <person name="Castelle C.J."/>
            <person name="Probst A.J."/>
            <person name="Thomas B.C."/>
            <person name="Singh A."/>
            <person name="Wilkins M.J."/>
            <person name="Karaoz U."/>
            <person name="Brodie E.L."/>
            <person name="Williams K.H."/>
            <person name="Hubbard S.S."/>
            <person name="Banfield J.F."/>
        </authorList>
    </citation>
    <scope>NUCLEOTIDE SEQUENCE [LARGE SCALE GENOMIC DNA]</scope>
</reference>
<dbReference type="GO" id="GO:0030198">
    <property type="term" value="P:extracellular matrix organization"/>
    <property type="evidence" value="ECO:0007669"/>
    <property type="project" value="TreeGrafter"/>
</dbReference>
<feature type="region of interest" description="Disordered" evidence="3">
    <location>
        <begin position="1215"/>
        <end position="1238"/>
    </location>
</feature>
<name>A0A1F6YA07_9BACT</name>
<dbReference type="GO" id="GO:0004222">
    <property type="term" value="F:metalloendopeptidase activity"/>
    <property type="evidence" value="ECO:0007669"/>
    <property type="project" value="TreeGrafter"/>
</dbReference>
<gene>
    <name evidence="6" type="ORF">A3F97_01205</name>
</gene>
<dbReference type="Gene3D" id="2.20.100.10">
    <property type="entry name" value="Thrombospondin type-1 (TSP1) repeat"/>
    <property type="match status" value="4"/>
</dbReference>
<keyword evidence="4" id="KW-0732">Signal</keyword>
<evidence type="ECO:0000259" key="5">
    <source>
        <dbReference type="PROSITE" id="PS50853"/>
    </source>
</evidence>
<evidence type="ECO:0000313" key="6">
    <source>
        <dbReference type="EMBL" id="OGJ03244.1"/>
    </source>
</evidence>
<dbReference type="GO" id="GO:0006508">
    <property type="term" value="P:proteolysis"/>
    <property type="evidence" value="ECO:0007669"/>
    <property type="project" value="TreeGrafter"/>
</dbReference>
<organism evidence="6 7">
    <name type="scientific">Candidatus Nomurabacteria bacterium RIFCSPLOWO2_12_FULL_41_10</name>
    <dbReference type="NCBI Taxonomy" id="1801795"/>
    <lineage>
        <taxon>Bacteria</taxon>
        <taxon>Candidatus Nomuraibacteriota</taxon>
    </lineage>
</organism>
<proteinExistence type="predicted"/>
<feature type="region of interest" description="Disordered" evidence="3">
    <location>
        <begin position="1485"/>
        <end position="1507"/>
    </location>
</feature>
<sequence length="1539" mass="155709">MKLKFFKLSFLIIALLISGSYVSPKQIFAQSCDSSVSVSVDPNFSVNPGETFPINWGAGYQTYEPTGGTNTYTVNVYNYSISSGPLQTWTATTDNLEQPPEGGSYNVQGGIYSVTDYTVTAGVVSSISCPDGTSASDTVTVSLQNVENPPIPGGWSAWSSWGACSVTACGSTGTQTSTRTCTNPAPSGGGADCSSLDGGNSSRTQPCSTAACSVPGGWSAWGACSVTACGSTGTQTRTCTNPAPSGGGANCVGSSTQSCSTAACGAPPPSGTLSATNCTIASNASTCSDTNVTWTTSNLISGTSTAVTKSNPSGTVSTATSGTNVDVTVNFGPTIFYLYHNGSEIAPSATVYATCVSGASWDGAKCAPTIPPGPHNQAGGYLDTNANSANNNGNCSYLSGWAWDPDFPNNATSVHIYHNGSFYTSVNAGGYRPDLPGNHYHNFLYYIPNAWKTGTNHAINIYVIDLNGDGNPNLVYSPVTSLNCSVPPPSNLSLSCPSPGTTVYASWTVPSGWNTFYLRANPGAGNGTWPSAVIQDTIVGPSSSFSSTPGQTYYTWVHTRNSEGGSWSIDINGNVTCPSLINGACSSPDNHLNPCSSGTPSAISDNVSSWNWSCNGSNNGTNDSCSEIKPVPGGWSAWSSWSACSVTACGSTGTQTSTRTCTNPTPANGGAECLKTDGTRGLTETQSQSCSTTACPSGTLTASNCTIISGNSSCNTNLTSSTTNPIGPSTITTPVNITVTGSLYPVAYGNRTFSLINNSTTLATATATASCSSGTVWNGSICILPPTASVSASPSSIGYTSSSTISWSSTRATSCALYRGVEANPVATGIPGGSFNTGSLTASTQYTVYCNNVAGTTSDSVTVAVGGAPSGSMTLSPTSCPISAGNSSCNINIIWSTTNPIGTSAITATGMTSVNGNSGSQAFAVPYNSRTFYLYNAGYLLDQKTATSSCDVNTTWNGSVCALNAFTVTATAGSGGTISPASRSVNYGSITTFTVTPNTGNYYIYSVTGCSGSLSGNIYTTGTITSACTVSATFMFGTLTPASPSCTISSGNSSCNVNLTWSTTNPIGTSAITATGMTSVNGNSGSQAFTVPYAGRTFYLYNDAKLLAQSSATSSCASGTAWTGSSCAPVIPGGWSAWGPCSVTACGSTGTQTRTCTNPVPSNGGADCSGPYSQACSTAACPSGTLSATSCAIPGNASNCNSSVTWTTANLTSGTTAVTRNNPNNTPVAPPISPTTSGTNVSNTVKYGASTFFLYHNINGVPTVLASSNINASCASGSIWNGSKCKIGGVSGTLTPASSSCDIAQGQSDCSINFSWDTLNPHPGSTSAVTRNPNNTVVGTGNSGANVPFVIKYNTETFFLYNFAVELARSTVTSRCVSGTAWDGIKCVAIGICTDPAANNTGSPLPCTYGPGGGGICGNSIVESPETCDNGSSNGSCPNTCSASCTINSCSGGAGGTTIEAEETTITSGDSTIITWDGGGTCTGTNFSTDTDNNPSTPGAPSGSIEVNPTSTVIYTVTCDGESASVTVNVKKKPIFIEN</sequence>
<dbReference type="PANTHER" id="PTHR13723">
    <property type="entry name" value="ADAMTS A DISINTEGRIN AND METALLOPROTEASE WITH THROMBOSPONDIN MOTIFS PROTEASE"/>
    <property type="match status" value="1"/>
</dbReference>
<dbReference type="InterPro" id="IPR036383">
    <property type="entry name" value="TSP1_rpt_sf"/>
</dbReference>
<dbReference type="SMART" id="SM00209">
    <property type="entry name" value="TSP1"/>
    <property type="match status" value="4"/>
</dbReference>
<dbReference type="Proteomes" id="UP000176826">
    <property type="component" value="Unassembled WGS sequence"/>
</dbReference>
<dbReference type="InterPro" id="IPR003961">
    <property type="entry name" value="FN3_dom"/>
</dbReference>
<feature type="domain" description="Fibronectin type-III" evidence="5">
    <location>
        <begin position="488"/>
        <end position="579"/>
    </location>
</feature>
<feature type="compositionally biased region" description="Low complexity" evidence="3">
    <location>
        <begin position="173"/>
        <end position="182"/>
    </location>
</feature>
<comment type="subcellular location">
    <subcellularLocation>
        <location evidence="1">Secreted</location>
    </subcellularLocation>
</comment>
<evidence type="ECO:0000256" key="2">
    <source>
        <dbReference type="ARBA" id="ARBA00022525"/>
    </source>
</evidence>
<dbReference type="GO" id="GO:0031012">
    <property type="term" value="C:extracellular matrix"/>
    <property type="evidence" value="ECO:0007669"/>
    <property type="project" value="TreeGrafter"/>
</dbReference>
<dbReference type="Pfam" id="PF00090">
    <property type="entry name" value="TSP_1"/>
    <property type="match status" value="4"/>
</dbReference>
<feature type="signal peptide" evidence="4">
    <location>
        <begin position="1"/>
        <end position="29"/>
    </location>
</feature>
<comment type="caution">
    <text evidence="6">The sequence shown here is derived from an EMBL/GenBank/DDBJ whole genome shotgun (WGS) entry which is preliminary data.</text>
</comment>